<dbReference type="Pfam" id="PF01805">
    <property type="entry name" value="Surp"/>
    <property type="match status" value="1"/>
</dbReference>
<proteinExistence type="predicted"/>
<evidence type="ECO:0000256" key="4">
    <source>
        <dbReference type="SAM" id="MobiDB-lite"/>
    </source>
</evidence>
<evidence type="ECO:0000259" key="5">
    <source>
        <dbReference type="PROSITE" id="PS50102"/>
    </source>
</evidence>
<dbReference type="Gene3D" id="1.10.10.790">
    <property type="entry name" value="Surp module"/>
    <property type="match status" value="1"/>
</dbReference>
<feature type="domain" description="RRM" evidence="5">
    <location>
        <begin position="189"/>
        <end position="284"/>
    </location>
</feature>
<dbReference type="PROSITE" id="PS50102">
    <property type="entry name" value="RRM"/>
    <property type="match status" value="1"/>
</dbReference>
<evidence type="ECO:0000259" key="7">
    <source>
        <dbReference type="PROSITE" id="PS51391"/>
    </source>
</evidence>
<keyword evidence="9" id="KW-1185">Reference proteome</keyword>
<feature type="compositionally biased region" description="Low complexity" evidence="4">
    <location>
        <begin position="382"/>
        <end position="392"/>
    </location>
</feature>
<dbReference type="Gene3D" id="1.25.40.90">
    <property type="match status" value="1"/>
</dbReference>
<feature type="coiled-coil region" evidence="3">
    <location>
        <begin position="17"/>
        <end position="44"/>
    </location>
</feature>
<dbReference type="Proteomes" id="UP000765509">
    <property type="component" value="Unassembled WGS sequence"/>
</dbReference>
<dbReference type="InterPro" id="IPR000061">
    <property type="entry name" value="Surp"/>
</dbReference>
<dbReference type="GO" id="GO:0005634">
    <property type="term" value="C:nucleus"/>
    <property type="evidence" value="ECO:0007669"/>
    <property type="project" value="TreeGrafter"/>
</dbReference>
<feature type="compositionally biased region" description="Polar residues" evidence="4">
    <location>
        <begin position="54"/>
        <end position="66"/>
    </location>
</feature>
<keyword evidence="1 2" id="KW-0694">RNA-binding</keyword>
<dbReference type="InterPro" id="IPR051485">
    <property type="entry name" value="SR-CTD_assoc_factor"/>
</dbReference>
<evidence type="ECO:0000256" key="1">
    <source>
        <dbReference type="ARBA" id="ARBA00022884"/>
    </source>
</evidence>
<accession>A0A9Q3C8A5</accession>
<dbReference type="GO" id="GO:0006396">
    <property type="term" value="P:RNA processing"/>
    <property type="evidence" value="ECO:0007669"/>
    <property type="project" value="InterPro"/>
</dbReference>
<feature type="region of interest" description="Disordered" evidence="4">
    <location>
        <begin position="48"/>
        <end position="122"/>
    </location>
</feature>
<reference evidence="8" key="1">
    <citation type="submission" date="2021-03" db="EMBL/GenBank/DDBJ databases">
        <title>Draft genome sequence of rust myrtle Austropuccinia psidii MF-1, a brazilian biotype.</title>
        <authorList>
            <person name="Quecine M.C."/>
            <person name="Pachon D.M.R."/>
            <person name="Bonatelli M.L."/>
            <person name="Correr F.H."/>
            <person name="Franceschini L.M."/>
            <person name="Leite T.F."/>
            <person name="Margarido G.R.A."/>
            <person name="Almeida C.A."/>
            <person name="Ferrarezi J.A."/>
            <person name="Labate C.A."/>
        </authorList>
    </citation>
    <scope>NUCLEOTIDE SEQUENCE</scope>
    <source>
        <strain evidence="8">MF-1</strain>
    </source>
</reference>
<feature type="compositionally biased region" description="Polar residues" evidence="4">
    <location>
        <begin position="723"/>
        <end position="732"/>
    </location>
</feature>
<feature type="region of interest" description="Disordered" evidence="4">
    <location>
        <begin position="687"/>
        <end position="738"/>
    </location>
</feature>
<dbReference type="InterPro" id="IPR006569">
    <property type="entry name" value="CID_dom"/>
</dbReference>
<dbReference type="GO" id="GO:0003723">
    <property type="term" value="F:RNA binding"/>
    <property type="evidence" value="ECO:0007669"/>
    <property type="project" value="UniProtKB-UniRule"/>
</dbReference>
<dbReference type="InterPro" id="IPR008942">
    <property type="entry name" value="ENTH_VHS"/>
</dbReference>
<dbReference type="SMART" id="SM00582">
    <property type="entry name" value="RPR"/>
    <property type="match status" value="1"/>
</dbReference>
<dbReference type="SUPFAM" id="SSF48464">
    <property type="entry name" value="ENTH/VHS domain"/>
    <property type="match status" value="1"/>
</dbReference>
<evidence type="ECO:0000256" key="3">
    <source>
        <dbReference type="SAM" id="Coils"/>
    </source>
</evidence>
<dbReference type="AlphaFoldDB" id="A0A9Q3C8A5"/>
<feature type="domain" description="SURP motif" evidence="6">
    <location>
        <begin position="413"/>
        <end position="456"/>
    </location>
</feature>
<protein>
    <submittedName>
        <fullName evidence="8">Uncharacterized protein</fullName>
    </submittedName>
</protein>
<dbReference type="InterPro" id="IPR012677">
    <property type="entry name" value="Nucleotide-bd_a/b_plait_sf"/>
</dbReference>
<comment type="caution">
    <text evidence="8">The sequence shown here is derived from an EMBL/GenBank/DDBJ whole genome shotgun (WGS) entry which is preliminary data.</text>
</comment>
<sequence>MKSQEALNAFVSGPIKKSKFVKEKEAAEAKKREEEELASKAYEDFVAAFDGTDRGSSSRARNTGSSGAYGKSIQGPAFVRAGGAPRVVPRLDSPSEDPPSASTQHLTSAQPIGSTPKTAAATTVTTAKRLKAGESFLEELKRKDAEREGRLAAKASKDPRGMSITALAALETAPYLSGGSRDTGDPLTTNVHVGNLPGTISEQSLGAFCVKWGPIASLKIMWPRSGSDNIGGAGYGMVAMRQNKSGGLNGFVSYMRRSDAERACRELDGFDWGGHILRTGWGKAMPMPPGHKPQFELPRESRLSSRSPSPKRRRYGRSPTRRRRSRSRSEDSRTFRRPRSRSRSRYDDDRGRSSKRRRARYGSGSRSRSRSRSYDYSRSRSRSYSSDYSRSMSRSRDLREWPKLPGSEEEEKFIRTVAKKVLEHGERFERTLRERERSNPKFNFLVEGDTAAYHFFRMLVDRHYRPPSPPPPPFSDQGYASIYSTDSAEASENDRLPKGKLGKHGRRRFQAMLRSLTPQRERIARCMAFALHHADAADEVAEILVQSLLIDMTPIPRKLARLYVISDILHNSSNSLPNAWKYRQILEKLLPDVFDHLNLIYRSFPGRIKAETFKKQICVIVNVWSSFMVFSQTSIDDLNQRLIKLDDEDEEAQHEVDGEGVMLPTEAADDDVDGVVADDPLLWTTEGPQCLGEPLAEKEEPIKSSRSQSGFAKAFKPAVMEPSQPSDGQSSEPGVKLAGAIRLL</sequence>
<keyword evidence="3" id="KW-0175">Coiled coil</keyword>
<dbReference type="Pfam" id="PF04818">
    <property type="entry name" value="CID"/>
    <property type="match status" value="1"/>
</dbReference>
<evidence type="ECO:0000259" key="6">
    <source>
        <dbReference type="PROSITE" id="PS50128"/>
    </source>
</evidence>
<feature type="compositionally biased region" description="Basic and acidic residues" evidence="4">
    <location>
        <begin position="293"/>
        <end position="303"/>
    </location>
</feature>
<dbReference type="OrthoDB" id="377209at2759"/>
<feature type="compositionally biased region" description="Basic residues" evidence="4">
    <location>
        <begin position="309"/>
        <end position="326"/>
    </location>
</feature>
<dbReference type="Gene3D" id="3.30.70.330">
    <property type="match status" value="1"/>
</dbReference>
<dbReference type="InterPro" id="IPR035967">
    <property type="entry name" value="SWAP/Surp_sf"/>
</dbReference>
<feature type="region of interest" description="Disordered" evidence="4">
    <location>
        <begin position="283"/>
        <end position="402"/>
    </location>
</feature>
<dbReference type="PANTHER" id="PTHR23140:SF0">
    <property type="entry name" value="U2 SNRNP-ASSOCIATED SURP MOTIF-CONTAINING PROTEIN"/>
    <property type="match status" value="1"/>
</dbReference>
<dbReference type="PANTHER" id="PTHR23140">
    <property type="entry name" value="RNA PROCESSING PROTEIN LD23810P"/>
    <property type="match status" value="1"/>
</dbReference>
<gene>
    <name evidence="8" type="ORF">O181_017786</name>
</gene>
<dbReference type="SMART" id="SM00648">
    <property type="entry name" value="SWAP"/>
    <property type="match status" value="1"/>
</dbReference>
<feature type="compositionally biased region" description="Polar residues" evidence="4">
    <location>
        <begin position="100"/>
        <end position="113"/>
    </location>
</feature>
<dbReference type="PROSITE" id="PS50128">
    <property type="entry name" value="SURP"/>
    <property type="match status" value="1"/>
</dbReference>
<feature type="domain" description="CID" evidence="7">
    <location>
        <begin position="501"/>
        <end position="646"/>
    </location>
</feature>
<evidence type="ECO:0000256" key="2">
    <source>
        <dbReference type="PROSITE-ProRule" id="PRU00176"/>
    </source>
</evidence>
<dbReference type="InterPro" id="IPR035979">
    <property type="entry name" value="RBD_domain_sf"/>
</dbReference>
<dbReference type="PROSITE" id="PS51391">
    <property type="entry name" value="CID"/>
    <property type="match status" value="1"/>
</dbReference>
<evidence type="ECO:0000313" key="8">
    <source>
        <dbReference type="EMBL" id="MBW0478071.1"/>
    </source>
</evidence>
<organism evidence="8 9">
    <name type="scientific">Austropuccinia psidii MF-1</name>
    <dbReference type="NCBI Taxonomy" id="1389203"/>
    <lineage>
        <taxon>Eukaryota</taxon>
        <taxon>Fungi</taxon>
        <taxon>Dikarya</taxon>
        <taxon>Basidiomycota</taxon>
        <taxon>Pucciniomycotina</taxon>
        <taxon>Pucciniomycetes</taxon>
        <taxon>Pucciniales</taxon>
        <taxon>Sphaerophragmiaceae</taxon>
        <taxon>Austropuccinia</taxon>
    </lineage>
</organism>
<dbReference type="SUPFAM" id="SSF109905">
    <property type="entry name" value="Surp module (SWAP domain)"/>
    <property type="match status" value="1"/>
</dbReference>
<dbReference type="InterPro" id="IPR000504">
    <property type="entry name" value="RRM_dom"/>
</dbReference>
<dbReference type="EMBL" id="AVOT02005044">
    <property type="protein sequence ID" value="MBW0478071.1"/>
    <property type="molecule type" value="Genomic_DNA"/>
</dbReference>
<evidence type="ECO:0000313" key="9">
    <source>
        <dbReference type="Proteomes" id="UP000765509"/>
    </source>
</evidence>
<dbReference type="SUPFAM" id="SSF54928">
    <property type="entry name" value="RNA-binding domain, RBD"/>
    <property type="match status" value="1"/>
</dbReference>
<dbReference type="SMART" id="SM00360">
    <property type="entry name" value="RRM"/>
    <property type="match status" value="1"/>
</dbReference>
<name>A0A9Q3C8A5_9BASI</name>